<organism evidence="1 2">
    <name type="scientific">Micromonospora globispora</name>
    <dbReference type="NCBI Taxonomy" id="1450148"/>
    <lineage>
        <taxon>Bacteria</taxon>
        <taxon>Bacillati</taxon>
        <taxon>Actinomycetota</taxon>
        <taxon>Actinomycetes</taxon>
        <taxon>Micromonosporales</taxon>
        <taxon>Micromonosporaceae</taxon>
        <taxon>Micromonospora</taxon>
    </lineage>
</organism>
<comment type="caution">
    <text evidence="1">The sequence shown here is derived from an EMBL/GenBank/DDBJ whole genome shotgun (WGS) entry which is preliminary data.</text>
</comment>
<dbReference type="AlphaFoldDB" id="A0A317K343"/>
<accession>A0A317K343</accession>
<evidence type="ECO:0000313" key="1">
    <source>
        <dbReference type="EMBL" id="PWU47281.1"/>
    </source>
</evidence>
<feature type="non-terminal residue" evidence="1">
    <location>
        <position position="103"/>
    </location>
</feature>
<dbReference type="Proteomes" id="UP000245683">
    <property type="component" value="Unassembled WGS sequence"/>
</dbReference>
<dbReference type="GO" id="GO:0005524">
    <property type="term" value="F:ATP binding"/>
    <property type="evidence" value="ECO:0007669"/>
    <property type="project" value="UniProtKB-KW"/>
</dbReference>
<name>A0A317K343_9ACTN</name>
<sequence>MTGYDLRPGADSFELFGARVTLVDAAGLLAAGTVGPVELLTDAAFPAPVRAARLTVRAEDGTHRFEAEIRTASGRTVGLLALGVAGPAGVLLARRLATADQSA</sequence>
<reference evidence="2" key="1">
    <citation type="submission" date="2018-05" db="EMBL/GenBank/DDBJ databases">
        <title>Micromonospora globispora sp. nov. and Micromonospora rugosa sp. nov., isolated from marine sediment.</title>
        <authorList>
            <person name="Carro L."/>
            <person name="Aysel V."/>
            <person name="Cetin D."/>
            <person name="Igual J.M."/>
            <person name="Klenk H.-P."/>
            <person name="Trujillo M.E."/>
            <person name="Sahin N."/>
        </authorList>
    </citation>
    <scope>NUCLEOTIDE SEQUENCE [LARGE SCALE GENOMIC DNA]</scope>
    <source>
        <strain evidence="2">S2904</strain>
    </source>
</reference>
<evidence type="ECO:0000313" key="2">
    <source>
        <dbReference type="Proteomes" id="UP000245683"/>
    </source>
</evidence>
<keyword evidence="2" id="KW-1185">Reference proteome</keyword>
<keyword evidence="1" id="KW-0067">ATP-binding</keyword>
<proteinExistence type="predicted"/>
<protein>
    <submittedName>
        <fullName evidence="1">ATP-binding protein</fullName>
    </submittedName>
</protein>
<gene>
    <name evidence="1" type="ORF">DLJ46_15220</name>
</gene>
<keyword evidence="1" id="KW-0547">Nucleotide-binding</keyword>
<dbReference type="EMBL" id="QGSV01000195">
    <property type="protein sequence ID" value="PWU47281.1"/>
    <property type="molecule type" value="Genomic_DNA"/>
</dbReference>